<evidence type="ECO:0000313" key="1">
    <source>
        <dbReference type="EMBL" id="OHA51834.1"/>
    </source>
</evidence>
<protein>
    <submittedName>
        <fullName evidence="1">Uncharacterized protein</fullName>
    </submittedName>
</protein>
<name>A0A1G2PU26_9BACT</name>
<dbReference type="Proteomes" id="UP000176951">
    <property type="component" value="Unassembled WGS sequence"/>
</dbReference>
<evidence type="ECO:0000313" key="2">
    <source>
        <dbReference type="Proteomes" id="UP000176951"/>
    </source>
</evidence>
<accession>A0A1G2PU26</accession>
<reference evidence="1 2" key="1">
    <citation type="journal article" date="2016" name="Nat. Commun.">
        <title>Thousands of microbial genomes shed light on interconnected biogeochemical processes in an aquifer system.</title>
        <authorList>
            <person name="Anantharaman K."/>
            <person name="Brown C.T."/>
            <person name="Hug L.A."/>
            <person name="Sharon I."/>
            <person name="Castelle C.J."/>
            <person name="Probst A.J."/>
            <person name="Thomas B.C."/>
            <person name="Singh A."/>
            <person name="Wilkins M.J."/>
            <person name="Karaoz U."/>
            <person name="Brodie E.L."/>
            <person name="Williams K.H."/>
            <person name="Hubbard S.S."/>
            <person name="Banfield J.F."/>
        </authorList>
    </citation>
    <scope>NUCLEOTIDE SEQUENCE [LARGE SCALE GENOMIC DNA]</scope>
</reference>
<sequence>MKGQGVELPPHLLKTDLIRNMKISEERFTTPWAMMVDEDMRCYLNGTYLISESSGGTVTMRIERRSDGYHVFIPDGEKYLPSTIPWVGAKEGDLIPVKEVHSNRIGVLISKI</sequence>
<gene>
    <name evidence="1" type="ORF">A3A97_00225</name>
</gene>
<dbReference type="EMBL" id="MHSW01000018">
    <property type="protein sequence ID" value="OHA51834.1"/>
    <property type="molecule type" value="Genomic_DNA"/>
</dbReference>
<proteinExistence type="predicted"/>
<organism evidence="1 2">
    <name type="scientific">Candidatus Terrybacteria bacterium RIFCSPLOWO2_01_FULL_40_23</name>
    <dbReference type="NCBI Taxonomy" id="1802366"/>
    <lineage>
        <taxon>Bacteria</taxon>
        <taxon>Candidatus Terryibacteriota</taxon>
    </lineage>
</organism>
<dbReference type="AlphaFoldDB" id="A0A1G2PU26"/>
<comment type="caution">
    <text evidence="1">The sequence shown here is derived from an EMBL/GenBank/DDBJ whole genome shotgun (WGS) entry which is preliminary data.</text>
</comment>